<proteinExistence type="predicted"/>
<dbReference type="GeneID" id="112863760"/>
<dbReference type="CTD" id="319"/>
<reference evidence="2" key="1">
    <citation type="submission" date="2025-08" db="UniProtKB">
        <authorList>
            <consortium name="RefSeq"/>
        </authorList>
    </citation>
    <scope>IDENTIFICATION</scope>
    <source>
        <tissue evidence="2">Blood</tissue>
    </source>
</reference>
<dbReference type="Pfam" id="PF15148">
    <property type="entry name" value="Apolipo_F"/>
    <property type="match status" value="1"/>
</dbReference>
<protein>
    <submittedName>
        <fullName evidence="2">Apolipoprotein F</fullName>
    </submittedName>
</protein>
<organism evidence="1 2">
    <name type="scientific">Puma concolor</name>
    <name type="common">Mountain lion</name>
    <name type="synonym">Felis concolor</name>
    <dbReference type="NCBI Taxonomy" id="9696"/>
    <lineage>
        <taxon>Eukaryota</taxon>
        <taxon>Metazoa</taxon>
        <taxon>Chordata</taxon>
        <taxon>Craniata</taxon>
        <taxon>Vertebrata</taxon>
        <taxon>Euteleostomi</taxon>
        <taxon>Mammalia</taxon>
        <taxon>Eutheria</taxon>
        <taxon>Laurasiatheria</taxon>
        <taxon>Carnivora</taxon>
        <taxon>Feliformia</taxon>
        <taxon>Felidae</taxon>
        <taxon>Felinae</taxon>
        <taxon>Puma</taxon>
    </lineage>
</organism>
<evidence type="ECO:0000313" key="1">
    <source>
        <dbReference type="Proteomes" id="UP000515131"/>
    </source>
</evidence>
<dbReference type="RefSeq" id="XP_025782680.1">
    <property type="nucleotide sequence ID" value="XM_025926895.1"/>
</dbReference>
<dbReference type="GO" id="GO:0008203">
    <property type="term" value="P:cholesterol metabolic process"/>
    <property type="evidence" value="ECO:0007669"/>
    <property type="project" value="TreeGrafter"/>
</dbReference>
<keyword evidence="1" id="KW-1185">Reference proteome</keyword>
<dbReference type="PANTHER" id="PTHR15011:SF3">
    <property type="entry name" value="APOLIPOPROTEIN F"/>
    <property type="match status" value="1"/>
</dbReference>
<evidence type="ECO:0000313" key="2">
    <source>
        <dbReference type="RefSeq" id="XP_025782680.1"/>
    </source>
</evidence>
<dbReference type="InterPro" id="IPR026114">
    <property type="entry name" value="APOF"/>
</dbReference>
<gene>
    <name evidence="2" type="primary">APOF</name>
</gene>
<dbReference type="GO" id="GO:0005615">
    <property type="term" value="C:extracellular space"/>
    <property type="evidence" value="ECO:0007669"/>
    <property type="project" value="TreeGrafter"/>
</dbReference>
<accession>A0A6P6I3I1</accession>
<dbReference type="AlphaFoldDB" id="A0A6P6I3I1"/>
<sequence>MAFLSAWGKVFPRNVQKGALNFQPSLTKTGHSLKTLSIQIPLPYLKTFQDLLHATHSIATLPEYLSYLAVGMSLEECTVSDMCGLRFITIQVELLFCYLLLYPVDAISYGNQTNILMHLPSSLRSWPPSSDPLFCQTLLPKSLPGFTHVAPLLKFLVGLPLLITLEKAGCQADTWALQLQLYHQGGVKATQILIRHLQGLQKSRSTGRAVSVDALASALQLLTREQRGPQRAQRSLPINDCEQEQEQGVHDIVQLLPGVGTYYNLGTALYYAAQNCSDKAKERGQDGVIDMGYDFLMTMVGLSGGPTGLLISAALKPAVKAGIQQLIQYYYVNEANTPLPEISEETWGRALNVSDLEETTSKALRP</sequence>
<name>A0A6P6I3I1_PUMCO</name>
<dbReference type="Proteomes" id="UP000515131">
    <property type="component" value="Unplaced"/>
</dbReference>
<dbReference type="KEGG" id="pcoo:112863760"/>
<dbReference type="PANTHER" id="PTHR15011">
    <property type="entry name" value="APOLIPOPROTEIN F"/>
    <property type="match status" value="1"/>
</dbReference>